<dbReference type="PANTHER" id="PTHR46889:SF4">
    <property type="entry name" value="TRANSPOSASE INSO FOR INSERTION SEQUENCE ELEMENT IS911B-RELATED"/>
    <property type="match status" value="1"/>
</dbReference>
<dbReference type="SUPFAM" id="SSF53098">
    <property type="entry name" value="Ribonuclease H-like"/>
    <property type="match status" value="1"/>
</dbReference>
<comment type="caution">
    <text evidence="3">The sequence shown here is derived from an EMBL/GenBank/DDBJ whole genome shotgun (WGS) entry which is preliminary data.</text>
</comment>
<dbReference type="EMBL" id="BLAF01000016">
    <property type="protein sequence ID" value="GES20289.1"/>
    <property type="molecule type" value="Genomic_DNA"/>
</dbReference>
<evidence type="ECO:0000259" key="2">
    <source>
        <dbReference type="Pfam" id="PF00665"/>
    </source>
</evidence>
<dbReference type="AlphaFoldDB" id="A0A5M3XJ96"/>
<sequence>MQRRFDVAGPDELWLTDITENPSSEGKVYCAAIMDAYSRPTIQDTNLVVGALTMAVTRRNPGRQSEILHSDYVAQYTSWAFGKRLREARLLGSMGTVGDWLDNAMKESFWGNDAARTSRHPGPGKLGNNLPMPFLNESSAGIIHTDAVPVSECKAPPRLKASTGRQTSPSDLTDGVRATGEPHRRRHL</sequence>
<dbReference type="InterPro" id="IPR050900">
    <property type="entry name" value="Transposase_IS3/IS150/IS904"/>
</dbReference>
<dbReference type="GO" id="GO:0003676">
    <property type="term" value="F:nucleic acid binding"/>
    <property type="evidence" value="ECO:0007669"/>
    <property type="project" value="InterPro"/>
</dbReference>
<evidence type="ECO:0000313" key="4">
    <source>
        <dbReference type="Proteomes" id="UP000377595"/>
    </source>
</evidence>
<proteinExistence type="predicted"/>
<organism evidence="3 4">
    <name type="scientific">Acrocarpospora pleiomorpha</name>
    <dbReference type="NCBI Taxonomy" id="90975"/>
    <lineage>
        <taxon>Bacteria</taxon>
        <taxon>Bacillati</taxon>
        <taxon>Actinomycetota</taxon>
        <taxon>Actinomycetes</taxon>
        <taxon>Streptosporangiales</taxon>
        <taxon>Streptosporangiaceae</taxon>
        <taxon>Acrocarpospora</taxon>
    </lineage>
</organism>
<feature type="domain" description="Integrase catalytic" evidence="2">
    <location>
        <begin position="9"/>
        <end position="98"/>
    </location>
</feature>
<dbReference type="PANTHER" id="PTHR46889">
    <property type="entry name" value="TRANSPOSASE INSF FOR INSERTION SEQUENCE IS3B-RELATED"/>
    <property type="match status" value="1"/>
</dbReference>
<dbReference type="InterPro" id="IPR036397">
    <property type="entry name" value="RNaseH_sf"/>
</dbReference>
<dbReference type="InterPro" id="IPR001584">
    <property type="entry name" value="Integrase_cat-core"/>
</dbReference>
<gene>
    <name evidence="3" type="ORF">Aple_031850</name>
</gene>
<evidence type="ECO:0000313" key="3">
    <source>
        <dbReference type="EMBL" id="GES20289.1"/>
    </source>
</evidence>
<dbReference type="RefSeq" id="WP_170321493.1">
    <property type="nucleotide sequence ID" value="NZ_BAAAHM010000021.1"/>
</dbReference>
<name>A0A5M3XJ96_9ACTN</name>
<keyword evidence="4" id="KW-1185">Reference proteome</keyword>
<evidence type="ECO:0000256" key="1">
    <source>
        <dbReference type="SAM" id="MobiDB-lite"/>
    </source>
</evidence>
<accession>A0A5M3XJ96</accession>
<feature type="region of interest" description="Disordered" evidence="1">
    <location>
        <begin position="154"/>
        <end position="188"/>
    </location>
</feature>
<dbReference type="Proteomes" id="UP000377595">
    <property type="component" value="Unassembled WGS sequence"/>
</dbReference>
<reference evidence="3 4" key="1">
    <citation type="submission" date="2019-10" db="EMBL/GenBank/DDBJ databases">
        <title>Whole genome shotgun sequence of Acrocarpospora pleiomorpha NBRC 16267.</title>
        <authorList>
            <person name="Ichikawa N."/>
            <person name="Kimura A."/>
            <person name="Kitahashi Y."/>
            <person name="Komaki H."/>
            <person name="Oguchi A."/>
        </authorList>
    </citation>
    <scope>NUCLEOTIDE SEQUENCE [LARGE SCALE GENOMIC DNA]</scope>
    <source>
        <strain evidence="3 4">NBRC 16267</strain>
    </source>
</reference>
<dbReference type="Pfam" id="PF00665">
    <property type="entry name" value="rve"/>
    <property type="match status" value="1"/>
</dbReference>
<dbReference type="GO" id="GO:0015074">
    <property type="term" value="P:DNA integration"/>
    <property type="evidence" value="ECO:0007669"/>
    <property type="project" value="InterPro"/>
</dbReference>
<protein>
    <recommendedName>
        <fullName evidence="2">Integrase catalytic domain-containing protein</fullName>
    </recommendedName>
</protein>
<dbReference type="InterPro" id="IPR012337">
    <property type="entry name" value="RNaseH-like_sf"/>
</dbReference>
<dbReference type="Gene3D" id="3.30.420.10">
    <property type="entry name" value="Ribonuclease H-like superfamily/Ribonuclease H"/>
    <property type="match status" value="1"/>
</dbReference>